<accession>A0A292YSG0</accession>
<feature type="domain" description="4Fe-4S Mo/W bis-MGD-type" evidence="6">
    <location>
        <begin position="18"/>
        <end position="76"/>
    </location>
</feature>
<evidence type="ECO:0000256" key="2">
    <source>
        <dbReference type="ARBA" id="ARBA00022485"/>
    </source>
</evidence>
<dbReference type="EMBL" id="BDUF01000095">
    <property type="protein sequence ID" value="GAX91410.1"/>
    <property type="molecule type" value="Genomic_DNA"/>
</dbReference>
<keyword evidence="3" id="KW-0479">Metal-binding</keyword>
<dbReference type="GO" id="GO:0016020">
    <property type="term" value="C:membrane"/>
    <property type="evidence" value="ECO:0007669"/>
    <property type="project" value="TreeGrafter"/>
</dbReference>
<dbReference type="InterPro" id="IPR006657">
    <property type="entry name" value="MoPterin_dinucl-bd_dom"/>
</dbReference>
<keyword evidence="5" id="KW-0411">Iron-sulfur</keyword>
<dbReference type="GO" id="GO:0003954">
    <property type="term" value="F:NADH dehydrogenase activity"/>
    <property type="evidence" value="ECO:0007669"/>
    <property type="project" value="TreeGrafter"/>
</dbReference>
<dbReference type="SUPFAM" id="SSF50692">
    <property type="entry name" value="ADC-like"/>
    <property type="match status" value="1"/>
</dbReference>
<dbReference type="CDD" id="cd02754">
    <property type="entry name" value="MopB_Nitrate-R-NapA-like"/>
    <property type="match status" value="1"/>
</dbReference>
<dbReference type="CDD" id="cd00508">
    <property type="entry name" value="MopB_CT_Fdh-Nap-like"/>
    <property type="match status" value="1"/>
</dbReference>
<evidence type="ECO:0000256" key="5">
    <source>
        <dbReference type="ARBA" id="ARBA00023014"/>
    </source>
</evidence>
<name>A0A292YSG0_9BACL</name>
<evidence type="ECO:0000256" key="1">
    <source>
        <dbReference type="ARBA" id="ARBA00001942"/>
    </source>
</evidence>
<dbReference type="GO" id="GO:0043546">
    <property type="term" value="F:molybdopterin cofactor binding"/>
    <property type="evidence" value="ECO:0007669"/>
    <property type="project" value="InterPro"/>
</dbReference>
<reference evidence="8" key="1">
    <citation type="submission" date="2017-07" db="EMBL/GenBank/DDBJ databases">
        <title>Draft genome sequence of Effusibacillus lacus strain skLN1.</title>
        <authorList>
            <person name="Watanabe M."/>
            <person name="Kojima H."/>
            <person name="Fukui M."/>
        </authorList>
    </citation>
    <scope>NUCLEOTIDE SEQUENCE [LARGE SCALE GENOMIC DNA]</scope>
    <source>
        <strain evidence="8">skLN1</strain>
    </source>
</reference>
<dbReference type="InterPro" id="IPR050123">
    <property type="entry name" value="Prok_molybdopt-oxidoreductase"/>
</dbReference>
<keyword evidence="4" id="KW-0408">Iron</keyword>
<dbReference type="AlphaFoldDB" id="A0A292YSG0"/>
<dbReference type="Pfam" id="PF00384">
    <property type="entry name" value="Molybdopterin"/>
    <property type="match status" value="1"/>
</dbReference>
<dbReference type="PIRSF" id="PIRSF000144">
    <property type="entry name" value="CbbBc"/>
    <property type="match status" value="1"/>
</dbReference>
<keyword evidence="8" id="KW-1185">Reference proteome</keyword>
<evidence type="ECO:0000256" key="4">
    <source>
        <dbReference type="ARBA" id="ARBA00023004"/>
    </source>
</evidence>
<evidence type="ECO:0000256" key="3">
    <source>
        <dbReference type="ARBA" id="ARBA00022723"/>
    </source>
</evidence>
<dbReference type="RefSeq" id="WP_096183168.1">
    <property type="nucleotide sequence ID" value="NZ_BDUF01000095.1"/>
</dbReference>
<dbReference type="PROSITE" id="PS00490">
    <property type="entry name" value="MOLYBDOPTERIN_PROK_2"/>
    <property type="match status" value="1"/>
</dbReference>
<dbReference type="InterPro" id="IPR006655">
    <property type="entry name" value="Mopterin_OxRdtase_prok_CS"/>
</dbReference>
<dbReference type="GO" id="GO:0046872">
    <property type="term" value="F:metal ion binding"/>
    <property type="evidence" value="ECO:0007669"/>
    <property type="project" value="UniProtKB-KW"/>
</dbReference>
<organism evidence="7 8">
    <name type="scientific">Effusibacillus lacus</name>
    <dbReference type="NCBI Taxonomy" id="1348429"/>
    <lineage>
        <taxon>Bacteria</taxon>
        <taxon>Bacillati</taxon>
        <taxon>Bacillota</taxon>
        <taxon>Bacilli</taxon>
        <taxon>Bacillales</taxon>
        <taxon>Alicyclobacillaceae</taxon>
        <taxon>Effusibacillus</taxon>
    </lineage>
</organism>
<protein>
    <submittedName>
        <fullName evidence="7">Nitrite reductase</fullName>
    </submittedName>
</protein>
<dbReference type="SUPFAM" id="SSF53706">
    <property type="entry name" value="Formate dehydrogenase/DMSO reductase, domains 1-3"/>
    <property type="match status" value="1"/>
</dbReference>
<dbReference type="InterPro" id="IPR009010">
    <property type="entry name" value="Asp_de-COase-like_dom_sf"/>
</dbReference>
<comment type="caution">
    <text evidence="7">The sequence shown here is derived from an EMBL/GenBank/DDBJ whole genome shotgun (WGS) entry which is preliminary data.</text>
</comment>
<comment type="cofactor">
    <cofactor evidence="1">
        <name>Mo-bis(molybdopterin guanine dinucleotide)</name>
        <dbReference type="ChEBI" id="CHEBI:60539"/>
    </cofactor>
</comment>
<keyword evidence="2" id="KW-0004">4Fe-4S</keyword>
<evidence type="ECO:0000259" key="6">
    <source>
        <dbReference type="PROSITE" id="PS51669"/>
    </source>
</evidence>
<dbReference type="PANTHER" id="PTHR43105:SF10">
    <property type="entry name" value="NADH-QUINONE OXIDOREDUCTASE SUBUNIT G"/>
    <property type="match status" value="1"/>
</dbReference>
<dbReference type="Pfam" id="PF04879">
    <property type="entry name" value="Molybdop_Fe4S4"/>
    <property type="match status" value="1"/>
</dbReference>
<gene>
    <name evidence="7" type="ORF">EFBL_3079</name>
</gene>
<proteinExistence type="predicted"/>
<dbReference type="Proteomes" id="UP000217785">
    <property type="component" value="Unassembled WGS sequence"/>
</dbReference>
<dbReference type="SMART" id="SM00926">
    <property type="entry name" value="Molybdop_Fe4S4"/>
    <property type="match status" value="1"/>
</dbReference>
<dbReference type="OrthoDB" id="9805142at2"/>
<evidence type="ECO:0000313" key="8">
    <source>
        <dbReference type="Proteomes" id="UP000217785"/>
    </source>
</evidence>
<dbReference type="GO" id="GO:0022904">
    <property type="term" value="P:respiratory electron transport chain"/>
    <property type="evidence" value="ECO:0007669"/>
    <property type="project" value="TreeGrafter"/>
</dbReference>
<dbReference type="GO" id="GO:0051539">
    <property type="term" value="F:4 iron, 4 sulfur cluster binding"/>
    <property type="evidence" value="ECO:0007669"/>
    <property type="project" value="UniProtKB-KW"/>
</dbReference>
<dbReference type="Gene3D" id="2.40.40.20">
    <property type="match status" value="1"/>
</dbReference>
<dbReference type="PANTHER" id="PTHR43105">
    <property type="entry name" value="RESPIRATORY NITRATE REDUCTASE"/>
    <property type="match status" value="1"/>
</dbReference>
<evidence type="ECO:0000313" key="7">
    <source>
        <dbReference type="EMBL" id="GAX91410.1"/>
    </source>
</evidence>
<sequence>MEKLLYEYQSRIDHANSETGVSSHCCFCSMQCAIELRVETASSRISGIQPIKDFPVASGKACPKGIVAHEHARHRERLTMPLLRKGGELTMVSWEEALSAVADRIRTIQQRYGSDAFAVFGGGSLTNEKAYLLGKFARVALRTKNIDYNGRYCMSSAATAMNKVFGVDRGMTVPLSDIPLAKLILIVGANIADCQPTMLPYLRQAQKNGAKIVVVDPRKTTTAKMADLHVAIKPGTDSALMNGILHVMVEEDLIDSSFIAERTVGFEEVADAVRSYTPAKTAQLTDVPAEDIVQIARWYGTAETALLLTARGIEQQARGVNNVISCLNLVLASGKIGKPGCGYGAVTGQGNGQGGREHGQKADQLPGYRLIENPEDRAYIASVWGIDECELPGKGKSAYELFEDMAKGEIKGLFVLASNPVTSSPNSSFVKKAVAGLDTLVVVDLFLTETAKMADIVLPGSAWTEDEGTMTNLEGRVIVRRAAQKPPGQARLDWRILADLAKLLGKERFFSYDSTEDIFEELRLASAGGKADYSGITYSKIEQQRGVFWPCPSDDHPGTERMFTERFAHSHGKAVFYPVQFEPPKEMPDEEYPYTLTTGRLMIHYLTGVQTRRTVLLNSRQPAPYVEMHPQTAAASQVEDGERVELVTRRGSAKFKVKVTTAIRPDTLFVPMHWEEEQSVNLLTLAELDPESRMPEFKLCAVSIKKINSKAEGERTHELEKIGLGR</sequence>
<dbReference type="InterPro" id="IPR006656">
    <property type="entry name" value="Mopterin_OxRdtase"/>
</dbReference>
<dbReference type="Pfam" id="PF01568">
    <property type="entry name" value="Molydop_binding"/>
    <property type="match status" value="1"/>
</dbReference>
<dbReference type="Gene3D" id="3.40.228.10">
    <property type="entry name" value="Dimethylsulfoxide Reductase, domain 2"/>
    <property type="match status" value="1"/>
</dbReference>
<dbReference type="InterPro" id="IPR006963">
    <property type="entry name" value="Mopterin_OxRdtase_4Fe-4S_dom"/>
</dbReference>
<dbReference type="PROSITE" id="PS51669">
    <property type="entry name" value="4FE4S_MOW_BIS_MGD"/>
    <property type="match status" value="1"/>
</dbReference>
<dbReference type="Gene3D" id="2.20.25.90">
    <property type="entry name" value="ADC-like domains"/>
    <property type="match status" value="1"/>
</dbReference>
<dbReference type="Gene3D" id="3.40.50.740">
    <property type="match status" value="1"/>
</dbReference>